<dbReference type="Pfam" id="PF00501">
    <property type="entry name" value="AMP-binding"/>
    <property type="match status" value="1"/>
</dbReference>
<dbReference type="GO" id="GO:0016405">
    <property type="term" value="F:CoA-ligase activity"/>
    <property type="evidence" value="ECO:0007669"/>
    <property type="project" value="TreeGrafter"/>
</dbReference>
<evidence type="ECO:0000313" key="6">
    <source>
        <dbReference type="EMBL" id="KAK4762570.1"/>
    </source>
</evidence>
<dbReference type="Gene3D" id="3.40.50.12780">
    <property type="entry name" value="N-terminal domain of ligase-like"/>
    <property type="match status" value="1"/>
</dbReference>
<feature type="domain" description="AMP-binding enzyme C-terminal" evidence="5">
    <location>
        <begin position="457"/>
        <end position="534"/>
    </location>
</feature>
<dbReference type="Gene3D" id="3.30.300.30">
    <property type="match status" value="1"/>
</dbReference>
<dbReference type="FunFam" id="3.30.300.30:FF:000007">
    <property type="entry name" value="4-coumarate--CoA ligase 2"/>
    <property type="match status" value="1"/>
</dbReference>
<dbReference type="PANTHER" id="PTHR24096:SF362">
    <property type="entry name" value="4-COUMARATE--COA LIGASE-LIKE 9"/>
    <property type="match status" value="1"/>
</dbReference>
<organism evidence="6 7">
    <name type="scientific">Trapa natans</name>
    <name type="common">Water chestnut</name>
    <dbReference type="NCBI Taxonomy" id="22666"/>
    <lineage>
        <taxon>Eukaryota</taxon>
        <taxon>Viridiplantae</taxon>
        <taxon>Streptophyta</taxon>
        <taxon>Embryophyta</taxon>
        <taxon>Tracheophyta</taxon>
        <taxon>Spermatophyta</taxon>
        <taxon>Magnoliopsida</taxon>
        <taxon>eudicotyledons</taxon>
        <taxon>Gunneridae</taxon>
        <taxon>Pentapetalae</taxon>
        <taxon>rosids</taxon>
        <taxon>malvids</taxon>
        <taxon>Myrtales</taxon>
        <taxon>Lythraceae</taxon>
        <taxon>Trapa</taxon>
    </lineage>
</organism>
<dbReference type="InterPro" id="IPR025110">
    <property type="entry name" value="AMP-bd_C"/>
</dbReference>
<dbReference type="Pfam" id="PF13193">
    <property type="entry name" value="AMP-binding_C"/>
    <property type="match status" value="1"/>
</dbReference>
<evidence type="ECO:0000259" key="5">
    <source>
        <dbReference type="Pfam" id="PF13193"/>
    </source>
</evidence>
<evidence type="ECO:0000256" key="3">
    <source>
        <dbReference type="ARBA" id="ARBA00022598"/>
    </source>
</evidence>
<dbReference type="EMBL" id="JAXQNO010000024">
    <property type="protein sequence ID" value="KAK4762570.1"/>
    <property type="molecule type" value="Genomic_DNA"/>
</dbReference>
<keyword evidence="7" id="KW-1185">Reference proteome</keyword>
<protein>
    <submittedName>
        <fullName evidence="6">Uncharacterized protein</fullName>
    </submittedName>
</protein>
<evidence type="ECO:0000259" key="4">
    <source>
        <dbReference type="Pfam" id="PF00501"/>
    </source>
</evidence>
<name>A0AAN7K8B3_TRANT</name>
<comment type="cofactor">
    <cofactor evidence="1">
        <name>Mg(2+)</name>
        <dbReference type="ChEBI" id="CHEBI:18420"/>
    </cofactor>
</comment>
<feature type="domain" description="AMP-dependent synthetase/ligase" evidence="4">
    <location>
        <begin position="56"/>
        <end position="405"/>
    </location>
</feature>
<comment type="caution">
    <text evidence="6">The sequence shown here is derived from an EMBL/GenBank/DDBJ whole genome shotgun (WGS) entry which is preliminary data.</text>
</comment>
<proteinExistence type="inferred from homology"/>
<dbReference type="PROSITE" id="PS00455">
    <property type="entry name" value="AMP_BINDING"/>
    <property type="match status" value="1"/>
</dbReference>
<dbReference type="InterPro" id="IPR020845">
    <property type="entry name" value="AMP-binding_CS"/>
</dbReference>
<dbReference type="PANTHER" id="PTHR24096">
    <property type="entry name" value="LONG-CHAIN-FATTY-ACID--COA LIGASE"/>
    <property type="match status" value="1"/>
</dbReference>
<accession>A0AAN7K8B3</accession>
<evidence type="ECO:0000256" key="1">
    <source>
        <dbReference type="ARBA" id="ARBA00001946"/>
    </source>
</evidence>
<dbReference type="InterPro" id="IPR042099">
    <property type="entry name" value="ANL_N_sf"/>
</dbReference>
<dbReference type="AlphaFoldDB" id="A0AAN7K8B3"/>
<evidence type="ECO:0000256" key="2">
    <source>
        <dbReference type="ARBA" id="ARBA00006432"/>
    </source>
</evidence>
<dbReference type="InterPro" id="IPR000873">
    <property type="entry name" value="AMP-dep_synth/lig_dom"/>
</dbReference>
<dbReference type="SUPFAM" id="SSF56801">
    <property type="entry name" value="Acetyl-CoA synthetase-like"/>
    <property type="match status" value="1"/>
</dbReference>
<evidence type="ECO:0000313" key="7">
    <source>
        <dbReference type="Proteomes" id="UP001346149"/>
    </source>
</evidence>
<dbReference type="Proteomes" id="UP001346149">
    <property type="component" value="Unassembled WGS sequence"/>
</dbReference>
<sequence>MAGENPTCASSIDSRSGFCSKFLVYHSLRRPVPLPPLSTNMSVAGYVFSLYASSPRPPANVALVDASTSRCLSFPELIFRVESLASSLRSRFRLSRGDCALVVSPNSLRVPILNFALFSIGVIVSPINPASTKPEILRYIQLSKATVAFVTSGVAHKVPPLPRGTVVLDSNDFESMMTTQSSELDRVEVSQLDTAAILYSSGTTGRVKGVELTHRNLIYTLTLANALRAPRKSPAVTLCAVPYFHVYGFGVCMRILGTGEPLVCMESSDLGTLGRAIQQFKVSHVALAPPSVVAMVKGRGGLIDDYDLTSLEVVGCGGAALPRAIVEGFCDRFPHVQLAQSYGLTETTGRIFATVDPLESKVLGATGRLLPNCEAKIVDPTTGVALAPSESGELWVRGPSIMKGYIDDDEATRAVLDSEGWLRTGDICYIDDDGFLFFVDRIKEIIKYKGYQVAPTELEHLLYSHPDIAEAAVAPYVYPDDEAGQIPMAFIVKRPGSNIDALHIKTFAGEMVAPYKKIRRVMFMETLPKNAQGKVLRKELTRTAMLTATSKL</sequence>
<dbReference type="InterPro" id="IPR045851">
    <property type="entry name" value="AMP-bd_C_sf"/>
</dbReference>
<keyword evidence="3" id="KW-0436">Ligase</keyword>
<comment type="similarity">
    <text evidence="2">Belongs to the ATP-dependent AMP-binding enzyme family.</text>
</comment>
<reference evidence="6 7" key="1">
    <citation type="journal article" date="2023" name="Hortic Res">
        <title>Pangenome of water caltrop reveals structural variations and asymmetric subgenome divergence after allopolyploidization.</title>
        <authorList>
            <person name="Zhang X."/>
            <person name="Chen Y."/>
            <person name="Wang L."/>
            <person name="Yuan Y."/>
            <person name="Fang M."/>
            <person name="Shi L."/>
            <person name="Lu R."/>
            <person name="Comes H.P."/>
            <person name="Ma Y."/>
            <person name="Chen Y."/>
            <person name="Huang G."/>
            <person name="Zhou Y."/>
            <person name="Zheng Z."/>
            <person name="Qiu Y."/>
        </authorList>
    </citation>
    <scope>NUCLEOTIDE SEQUENCE [LARGE SCALE GENOMIC DNA]</scope>
    <source>
        <strain evidence="6">F231</strain>
    </source>
</reference>
<gene>
    <name evidence="6" type="ORF">SAY86_008338</name>
</gene>